<keyword evidence="4" id="KW-1185">Reference proteome</keyword>
<dbReference type="Proteomes" id="UP000323164">
    <property type="component" value="Unassembled WGS sequence"/>
</dbReference>
<evidence type="ECO:0000313" key="4">
    <source>
        <dbReference type="Proteomes" id="UP000323164"/>
    </source>
</evidence>
<evidence type="ECO:0000259" key="2">
    <source>
        <dbReference type="PROSITE" id="PS51186"/>
    </source>
</evidence>
<protein>
    <submittedName>
        <fullName evidence="3">GNAT family N-acetyltransferase</fullName>
    </submittedName>
</protein>
<dbReference type="GO" id="GO:0016747">
    <property type="term" value="F:acyltransferase activity, transferring groups other than amino-acyl groups"/>
    <property type="evidence" value="ECO:0007669"/>
    <property type="project" value="InterPro"/>
</dbReference>
<dbReference type="PANTHER" id="PTHR43792:SF16">
    <property type="entry name" value="N-ACETYLTRANSFERASE DOMAIN-CONTAINING PROTEIN"/>
    <property type="match status" value="1"/>
</dbReference>
<dbReference type="InterPro" id="IPR016181">
    <property type="entry name" value="Acyl_CoA_acyltransferase"/>
</dbReference>
<dbReference type="PROSITE" id="PS51186">
    <property type="entry name" value="GNAT"/>
    <property type="match status" value="1"/>
</dbReference>
<comment type="caution">
    <text evidence="3">The sequence shown here is derived from an EMBL/GenBank/DDBJ whole genome shotgun (WGS) entry which is preliminary data.</text>
</comment>
<accession>A0A5D8ZAH2</accession>
<sequence>MNMALLTTPRLHLRPLDAGDRALHRSLYTDPVVMREIASPLTASASDRAFDAVLARVGGDAPRYHYWVVEIRAAGGEAIGIIALHRHDDGAEIGVMLDARHHRSGIAREAFEVLVPYALDNLDLSFIDAERADDGHARAIDGLLLPLGFRAQAAPTSGRRRWRRDRTAGRAAVGSSPRED</sequence>
<feature type="region of interest" description="Disordered" evidence="1">
    <location>
        <begin position="156"/>
        <end position="180"/>
    </location>
</feature>
<name>A0A5D8ZAH2_9GAMM</name>
<organism evidence="3 4">
    <name type="scientific">Cognatilysobacter lacus</name>
    <dbReference type="NCBI Taxonomy" id="1643323"/>
    <lineage>
        <taxon>Bacteria</taxon>
        <taxon>Pseudomonadati</taxon>
        <taxon>Pseudomonadota</taxon>
        <taxon>Gammaproteobacteria</taxon>
        <taxon>Lysobacterales</taxon>
        <taxon>Lysobacteraceae</taxon>
        <taxon>Cognatilysobacter</taxon>
    </lineage>
</organism>
<dbReference type="InterPro" id="IPR051531">
    <property type="entry name" value="N-acetyltransferase"/>
</dbReference>
<dbReference type="OrthoDB" id="5985151at2"/>
<dbReference type="AlphaFoldDB" id="A0A5D8ZAH2"/>
<proteinExistence type="predicted"/>
<evidence type="ECO:0000313" key="3">
    <source>
        <dbReference type="EMBL" id="TZF89654.1"/>
    </source>
</evidence>
<dbReference type="EMBL" id="VTRV01000078">
    <property type="protein sequence ID" value="TZF89654.1"/>
    <property type="molecule type" value="Genomic_DNA"/>
</dbReference>
<feature type="domain" description="N-acetyltransferase" evidence="2">
    <location>
        <begin position="11"/>
        <end position="179"/>
    </location>
</feature>
<dbReference type="Gene3D" id="3.40.630.30">
    <property type="match status" value="1"/>
</dbReference>
<keyword evidence="3" id="KW-0808">Transferase</keyword>
<evidence type="ECO:0000256" key="1">
    <source>
        <dbReference type="SAM" id="MobiDB-lite"/>
    </source>
</evidence>
<dbReference type="Pfam" id="PF13302">
    <property type="entry name" value="Acetyltransf_3"/>
    <property type="match status" value="1"/>
</dbReference>
<dbReference type="PANTHER" id="PTHR43792">
    <property type="entry name" value="GNAT FAMILY, PUTATIVE (AFU_ORTHOLOGUE AFUA_3G00765)-RELATED-RELATED"/>
    <property type="match status" value="1"/>
</dbReference>
<reference evidence="3 4" key="1">
    <citation type="submission" date="2019-08" db="EMBL/GenBank/DDBJ databases">
        <title>Draft genome sequence of Lysobacter sp. UKS-15.</title>
        <authorList>
            <person name="Im W.-T."/>
        </authorList>
    </citation>
    <scope>NUCLEOTIDE SEQUENCE [LARGE SCALE GENOMIC DNA]</scope>
    <source>
        <strain evidence="3 4">UKS-15</strain>
    </source>
</reference>
<gene>
    <name evidence="3" type="ORF">FW784_08390</name>
</gene>
<dbReference type="SUPFAM" id="SSF55729">
    <property type="entry name" value="Acyl-CoA N-acyltransferases (Nat)"/>
    <property type="match status" value="1"/>
</dbReference>
<dbReference type="InterPro" id="IPR000182">
    <property type="entry name" value="GNAT_dom"/>
</dbReference>